<keyword evidence="2" id="KW-1185">Reference proteome</keyword>
<proteinExistence type="predicted"/>
<organism evidence="1 2">
    <name type="scientific">Solimicrobium silvestre</name>
    <dbReference type="NCBI Taxonomy" id="2099400"/>
    <lineage>
        <taxon>Bacteria</taxon>
        <taxon>Pseudomonadati</taxon>
        <taxon>Pseudomonadota</taxon>
        <taxon>Betaproteobacteria</taxon>
        <taxon>Burkholderiales</taxon>
        <taxon>Oxalobacteraceae</taxon>
        <taxon>Solimicrobium</taxon>
    </lineage>
</organism>
<dbReference type="Proteomes" id="UP000237839">
    <property type="component" value="Unassembled WGS sequence"/>
</dbReference>
<dbReference type="EMBL" id="PUGF01000002">
    <property type="protein sequence ID" value="PRC94730.1"/>
    <property type="molecule type" value="Genomic_DNA"/>
</dbReference>
<sequence length="75" mass="8534">MPALLELVVLVLLALLPAVLLPPHPDNASTHIPRPTNVFTTASRRFKFKLFPCFLMKNQSSTKIDYRLVNFNQEV</sequence>
<accession>A0A2S9H432</accession>
<evidence type="ECO:0000313" key="1">
    <source>
        <dbReference type="EMBL" id="PRC94730.1"/>
    </source>
</evidence>
<protein>
    <submittedName>
        <fullName evidence="1">Uncharacterized protein</fullName>
    </submittedName>
</protein>
<dbReference type="AlphaFoldDB" id="A0A2S9H432"/>
<evidence type="ECO:0000313" key="2">
    <source>
        <dbReference type="Proteomes" id="UP000237839"/>
    </source>
</evidence>
<name>A0A2S9H432_9BURK</name>
<reference evidence="1 2" key="1">
    <citation type="submission" date="2018-02" db="EMBL/GenBank/DDBJ databases">
        <title>Solimicrobium silvestre gen. nov., sp. nov., isolated from alpine forest soil.</title>
        <authorList>
            <person name="Margesin R."/>
            <person name="Albuquerque L."/>
            <person name="Zhang D.-C."/>
            <person name="Froufe H.J.C."/>
            <person name="Severino R."/>
            <person name="Roxo I."/>
            <person name="Egas C."/>
            <person name="Da Costa M.S."/>
        </authorList>
    </citation>
    <scope>NUCLEOTIDE SEQUENCE [LARGE SCALE GENOMIC DNA]</scope>
    <source>
        <strain evidence="1 2">S20-91</strain>
    </source>
</reference>
<gene>
    <name evidence="1" type="ORF">S2091_0733</name>
</gene>
<comment type="caution">
    <text evidence="1">The sequence shown here is derived from an EMBL/GenBank/DDBJ whole genome shotgun (WGS) entry which is preliminary data.</text>
</comment>